<feature type="domain" description="Peptidase S9 prolyl oligopeptidase catalytic" evidence="5">
    <location>
        <begin position="480"/>
        <end position="680"/>
    </location>
</feature>
<keyword evidence="7" id="KW-1185">Reference proteome</keyword>
<dbReference type="PANTHER" id="PTHR42776">
    <property type="entry name" value="SERINE PEPTIDASE S9 FAMILY MEMBER"/>
    <property type="match status" value="1"/>
</dbReference>
<dbReference type="PANTHER" id="PTHR42776:SF27">
    <property type="entry name" value="DIPEPTIDYL PEPTIDASE FAMILY MEMBER 6"/>
    <property type="match status" value="1"/>
</dbReference>
<feature type="region of interest" description="Disordered" evidence="3">
    <location>
        <begin position="139"/>
        <end position="164"/>
    </location>
</feature>
<dbReference type="InterPro" id="IPR015943">
    <property type="entry name" value="WD40/YVTN_repeat-like_dom_sf"/>
</dbReference>
<accession>F4KV50</accession>
<dbReference type="AlphaFoldDB" id="F4KV50"/>
<dbReference type="GO" id="GO:0004252">
    <property type="term" value="F:serine-type endopeptidase activity"/>
    <property type="evidence" value="ECO:0007669"/>
    <property type="project" value="TreeGrafter"/>
</dbReference>
<reference key="2">
    <citation type="submission" date="2011-04" db="EMBL/GenBank/DDBJ databases">
        <title>Complete sequence of chromosome of Haliscomenobacter hydrossis DSM 1100.</title>
        <authorList>
            <consortium name="US DOE Joint Genome Institute (JGI-PGF)"/>
            <person name="Lucas S."/>
            <person name="Han J."/>
            <person name="Lapidus A."/>
            <person name="Bruce D."/>
            <person name="Goodwin L."/>
            <person name="Pitluck S."/>
            <person name="Peters L."/>
            <person name="Kyrpides N."/>
            <person name="Mavromatis K."/>
            <person name="Ivanova N."/>
            <person name="Ovchinnikova G."/>
            <person name="Pagani I."/>
            <person name="Daligault H."/>
            <person name="Detter J.C."/>
            <person name="Han C."/>
            <person name="Land M."/>
            <person name="Hauser L."/>
            <person name="Markowitz V."/>
            <person name="Cheng J.-F."/>
            <person name="Hugenholtz P."/>
            <person name="Woyke T."/>
            <person name="Wu D."/>
            <person name="Verbarg S."/>
            <person name="Frueling A."/>
            <person name="Brambilla E."/>
            <person name="Klenk H.-P."/>
            <person name="Eisen J.A."/>
        </authorList>
    </citation>
    <scope>NUCLEOTIDE SEQUENCE</scope>
    <source>
        <strain>DSM 1100</strain>
    </source>
</reference>
<dbReference type="Gene3D" id="3.40.50.1820">
    <property type="entry name" value="alpha/beta hydrolase"/>
    <property type="match status" value="1"/>
</dbReference>
<feature type="signal peptide" evidence="4">
    <location>
        <begin position="1"/>
        <end position="24"/>
    </location>
</feature>
<dbReference type="InterPro" id="IPR001375">
    <property type="entry name" value="Peptidase_S9_cat"/>
</dbReference>
<reference evidence="6 7" key="1">
    <citation type="journal article" date="2011" name="Stand. Genomic Sci.">
        <title>Complete genome sequence of Haliscomenobacter hydrossis type strain (O).</title>
        <authorList>
            <consortium name="US DOE Joint Genome Institute (JGI-PGF)"/>
            <person name="Daligault H."/>
            <person name="Lapidus A."/>
            <person name="Zeytun A."/>
            <person name="Nolan M."/>
            <person name="Lucas S."/>
            <person name="Del Rio T.G."/>
            <person name="Tice H."/>
            <person name="Cheng J.F."/>
            <person name="Tapia R."/>
            <person name="Han C."/>
            <person name="Goodwin L."/>
            <person name="Pitluck S."/>
            <person name="Liolios K."/>
            <person name="Pagani I."/>
            <person name="Ivanova N."/>
            <person name="Huntemann M."/>
            <person name="Mavromatis K."/>
            <person name="Mikhailova N."/>
            <person name="Pati A."/>
            <person name="Chen A."/>
            <person name="Palaniappan K."/>
            <person name="Land M."/>
            <person name="Hauser L."/>
            <person name="Brambilla E.M."/>
            <person name="Rohde M."/>
            <person name="Verbarg S."/>
            <person name="Goker M."/>
            <person name="Bristow J."/>
            <person name="Eisen J.A."/>
            <person name="Markowitz V."/>
            <person name="Hugenholtz P."/>
            <person name="Kyrpides N.C."/>
            <person name="Klenk H.P."/>
            <person name="Woyke T."/>
        </authorList>
    </citation>
    <scope>NUCLEOTIDE SEQUENCE [LARGE SCALE GENOMIC DNA]</scope>
    <source>
        <strain evidence="7">ATCC 27775 / DSM 1100 / LMG 10767 / O</strain>
    </source>
</reference>
<dbReference type="SUPFAM" id="SSF82171">
    <property type="entry name" value="DPP6 N-terminal domain-like"/>
    <property type="match status" value="1"/>
</dbReference>
<organism evidence="6 7">
    <name type="scientific">Haliscomenobacter hydrossis (strain ATCC 27775 / DSM 1100 / LMG 10767 / O)</name>
    <dbReference type="NCBI Taxonomy" id="760192"/>
    <lineage>
        <taxon>Bacteria</taxon>
        <taxon>Pseudomonadati</taxon>
        <taxon>Bacteroidota</taxon>
        <taxon>Saprospiria</taxon>
        <taxon>Saprospirales</taxon>
        <taxon>Haliscomenobacteraceae</taxon>
        <taxon>Haliscomenobacter</taxon>
    </lineage>
</organism>
<evidence type="ECO:0000313" key="7">
    <source>
        <dbReference type="Proteomes" id="UP000008461"/>
    </source>
</evidence>
<sequence>MKYICTLKTLLTIWLACIFGLVFAQNGASISFEQVIALRSIGTPILSPDGKHLVYTVGSTDWKDNSYDTEIWLAREGEEAFQLTRSTKGSSTSPKWSPDGKWIAFTSSRNDKSQIFVIRPNGGEAQQISNEDEGVGGFEWSPDGKQFAITKQEPEDKEEKKRKERYGGWAADDAEYRLSHLWLLEFKPDMMPSPGELPCYDEKKDSTVKSDCITYPKSTRLTGGSFTVSGFDWSPDGKMIVYNRQPNPLINYSMYSDIEVIDVASKQIKYKVANPSVDNYAAWSPDSKKLLYTSSLDDTTSFYYKNDKLFVADLTGGKPISIAQDFDEDIGSIVWNDSGIFFAAFQRTKRQLFRIDMSSGQIKALTNGKDILGGYSFSKDGKILAYSASTATTLSEIFKTPLLTFKPVQLTNMSKQIANWKTAVSEVITWKSKDGAEIEGVLHKPQNFDPSKKYPLLVMIHGGPTGIDLPQPVPGSVYPVLQWLEKGALVLRVNYRGSAGYGEKFRSLNVRNLGVGDMWDVMSGVDFLIARGSVDPDRMGCMGWSQGGYISAFLTTNTDRFKAISVGAGISNWMTYYVNTDIHPFTRQYLQATPWDDPEIYRKTSPMSTIKNAKTPTLIQHGEFDRRVPIPNAYELLQGLQDNQVPAKLVVYKGFGHGINKPKERLAALWHNWQWFNKYVWGEEVELPVGK</sequence>
<name>F4KV50_HALH1</name>
<evidence type="ECO:0000256" key="2">
    <source>
        <dbReference type="ARBA" id="ARBA00022825"/>
    </source>
</evidence>
<evidence type="ECO:0000259" key="5">
    <source>
        <dbReference type="Pfam" id="PF00326"/>
    </source>
</evidence>
<dbReference type="Proteomes" id="UP000008461">
    <property type="component" value="Chromosome"/>
</dbReference>
<dbReference type="KEGG" id="hhy:Halhy_1321"/>
<dbReference type="GO" id="GO:0006508">
    <property type="term" value="P:proteolysis"/>
    <property type="evidence" value="ECO:0007669"/>
    <property type="project" value="InterPro"/>
</dbReference>
<keyword evidence="2" id="KW-0645">Protease</keyword>
<keyword evidence="2" id="KW-0720">Serine protease</keyword>
<evidence type="ECO:0000256" key="1">
    <source>
        <dbReference type="ARBA" id="ARBA00022801"/>
    </source>
</evidence>
<dbReference type="Gene3D" id="2.120.10.30">
    <property type="entry name" value="TolB, C-terminal domain"/>
    <property type="match status" value="1"/>
</dbReference>
<dbReference type="Pfam" id="PF00326">
    <property type="entry name" value="Peptidase_S9"/>
    <property type="match status" value="1"/>
</dbReference>
<keyword evidence="4" id="KW-0732">Signal</keyword>
<proteinExistence type="predicted"/>
<dbReference type="RefSeq" id="WP_013763770.1">
    <property type="nucleotide sequence ID" value="NC_015510.1"/>
</dbReference>
<dbReference type="eggNOG" id="COG0823">
    <property type="taxonomic scope" value="Bacteria"/>
</dbReference>
<protein>
    <submittedName>
        <fullName evidence="6">Peptidase S9 prolyl oligopeptidase</fullName>
    </submittedName>
</protein>
<dbReference type="STRING" id="760192.Halhy_1321"/>
<gene>
    <name evidence="6" type="ordered locus">Halhy_1321</name>
</gene>
<dbReference type="InterPro" id="IPR011042">
    <property type="entry name" value="6-blade_b-propeller_TolB-like"/>
</dbReference>
<dbReference type="Pfam" id="PF07676">
    <property type="entry name" value="PD40"/>
    <property type="match status" value="4"/>
</dbReference>
<dbReference type="InterPro" id="IPR029058">
    <property type="entry name" value="AB_hydrolase_fold"/>
</dbReference>
<evidence type="ECO:0000256" key="3">
    <source>
        <dbReference type="SAM" id="MobiDB-lite"/>
    </source>
</evidence>
<dbReference type="OrthoDB" id="9812921at2"/>
<dbReference type="eggNOG" id="COG1506">
    <property type="taxonomic scope" value="Bacteria"/>
</dbReference>
<feature type="compositionally biased region" description="Basic and acidic residues" evidence="3">
    <location>
        <begin position="152"/>
        <end position="161"/>
    </location>
</feature>
<dbReference type="HOGENOM" id="CLU_008615_2_1_10"/>
<dbReference type="EMBL" id="CP002691">
    <property type="protein sequence ID" value="AEE49216.1"/>
    <property type="molecule type" value="Genomic_DNA"/>
</dbReference>
<dbReference type="Gene3D" id="2.130.10.10">
    <property type="entry name" value="YVTN repeat-like/Quinoprotein amine dehydrogenase"/>
    <property type="match status" value="2"/>
</dbReference>
<dbReference type="InterPro" id="IPR011659">
    <property type="entry name" value="WD40"/>
</dbReference>
<evidence type="ECO:0000256" key="4">
    <source>
        <dbReference type="SAM" id="SignalP"/>
    </source>
</evidence>
<keyword evidence="1" id="KW-0378">Hydrolase</keyword>
<dbReference type="SUPFAM" id="SSF53474">
    <property type="entry name" value="alpha/beta-Hydrolases"/>
    <property type="match status" value="1"/>
</dbReference>
<feature type="chain" id="PRO_5003312141" evidence="4">
    <location>
        <begin position="25"/>
        <end position="691"/>
    </location>
</feature>
<evidence type="ECO:0000313" key="6">
    <source>
        <dbReference type="EMBL" id="AEE49216.1"/>
    </source>
</evidence>